<reference evidence="1 2" key="2">
    <citation type="submission" date="2018-11" db="EMBL/GenBank/DDBJ databases">
        <authorList>
            <consortium name="Pathogen Informatics"/>
        </authorList>
    </citation>
    <scope>NUCLEOTIDE SEQUENCE [LARGE SCALE GENOMIC DNA]</scope>
</reference>
<dbReference type="EMBL" id="UYWX01002759">
    <property type="protein sequence ID" value="VDM23009.1"/>
    <property type="molecule type" value="Genomic_DNA"/>
</dbReference>
<sequence>MALRQYWNCLNVVGLSRTIPRPDISRFPPISCQKVLRKLPTLSEKPSQGDIVFLLPIDKQNDLDRLFTRWTDCLKTHGVDSYQLQAYVEAGVRAPSRGNSDVSTPRKKTRLNLSEKSSLDSAPTLFKALEDTVISLFKNEFTVAFVVAKNVSITTFISPFCLVPFDLRKKFLSTKLELPKRLSDQCGSKQPRSSLAFSNCSEFSESDSRLMYVDLTCDGKMDSQAFECLNQKQERRNSLNNISVLAFSFNCSGSELTLNSLNSTSSWVNVPLQCCRSPKASVCTHCVANMLAVMDFVILPMSYAFAPDLLVINVGGFTAKEVSRFQINFFISLHPRT</sequence>
<gene>
    <name evidence="1" type="ORF">TTAC_LOCUS3625</name>
</gene>
<dbReference type="WBParaSite" id="TTAC_0000363901-mRNA-1">
    <property type="protein sequence ID" value="TTAC_0000363901-mRNA-1"/>
    <property type="gene ID" value="TTAC_0000363901"/>
</dbReference>
<protein>
    <submittedName>
        <fullName evidence="3">Twinkle protein, mitochondrial</fullName>
    </submittedName>
</protein>
<dbReference type="STRING" id="6205.A0A0R3WS99"/>
<evidence type="ECO:0000313" key="2">
    <source>
        <dbReference type="Proteomes" id="UP000274429"/>
    </source>
</evidence>
<accession>A0A0R3WS99</accession>
<dbReference type="AlphaFoldDB" id="A0A0R3WS99"/>
<keyword evidence="2" id="KW-1185">Reference proteome</keyword>
<proteinExistence type="predicted"/>
<reference evidence="3" key="1">
    <citation type="submission" date="2017-02" db="UniProtKB">
        <authorList>
            <consortium name="WormBaseParasite"/>
        </authorList>
    </citation>
    <scope>IDENTIFICATION</scope>
</reference>
<evidence type="ECO:0000313" key="3">
    <source>
        <dbReference type="WBParaSite" id="TTAC_0000363901-mRNA-1"/>
    </source>
</evidence>
<organism evidence="3">
    <name type="scientific">Hydatigena taeniaeformis</name>
    <name type="common">Feline tapeworm</name>
    <name type="synonym">Taenia taeniaeformis</name>
    <dbReference type="NCBI Taxonomy" id="6205"/>
    <lineage>
        <taxon>Eukaryota</taxon>
        <taxon>Metazoa</taxon>
        <taxon>Spiralia</taxon>
        <taxon>Lophotrochozoa</taxon>
        <taxon>Platyhelminthes</taxon>
        <taxon>Cestoda</taxon>
        <taxon>Eucestoda</taxon>
        <taxon>Cyclophyllidea</taxon>
        <taxon>Taeniidae</taxon>
        <taxon>Hydatigera</taxon>
    </lineage>
</organism>
<name>A0A0R3WS99_HYDTA</name>
<evidence type="ECO:0000313" key="1">
    <source>
        <dbReference type="EMBL" id="VDM23009.1"/>
    </source>
</evidence>
<dbReference type="Proteomes" id="UP000274429">
    <property type="component" value="Unassembled WGS sequence"/>
</dbReference>